<name>M2QUP3_CERS8</name>
<evidence type="ECO:0000313" key="2">
    <source>
        <dbReference type="EMBL" id="EMD35795.1"/>
    </source>
</evidence>
<sequence length="800" mass="84307">MVRPSPRIPLKHKTKGCLDKKTTSSSCARSNTKPTKPTQAKATCEPISKRKIFPFMVATLTRKRLSHVKPPLVGGLNAPDSMDLDSQTILPSSSWRIRTSNAGAHYLAPLLKVKPVPDPDIIMGDLGDKSPFIAPVLPAAPAALPRTSNTRARYLAPRLKIKPVPDSDIIMDEPGDMFLLTSAAIPGALTTAPVAAISPAAPAVLPVAPAFSQTTLQQRDPDILMSSPTIEQVRTADPDCIMRSPALPHIIQPVPAVAHAQAVARCVSAVSPVAPLVAPAAPVPPAAPAVLPNAPAISPKTLPQRSPDVPMSSPVIEQVRTGDPDCVMRAPALPHIIPPSRAVEQAQSPPRLLSPVPACAVAPSTDWGGFFQLCDGSAPAYTHLRTDIARLLIEERAHALARRSRVRIVQRTLTKISGSSAHAGAMKEFERLLERAEEVAGYICEAMCDLKECVLASAEAAPDATSGDELEDDGECDVDALAAAFGELEVEGGRTLSVEFDKLSIAEQEEDAAAVPPATAPPGLVQRVDSNETLVEVDNETKVVPATVAPASTPGPSQHDNVTAVNMSLEKLKVLLANVPDDHDGPSAVLAPPEPVLSAVPADMGPAVLVDVVPAVPEPFGVKYVELEPAIIALGPVDSAPVPQLELAAPTLELPPVVPTTSESAALGPVDVAWSATLASAVDIAPEPRWEPAREESLFRRVLYKTLWKVVVEQGNVENTKKGKKSNGHKSENEKGVDVFVGPAANAARDLEADVDAARDLEANVGAGRGAGAKEWKRGVVRRLRDMLGVPSFRGRSNSA</sequence>
<gene>
    <name evidence="2" type="ORF">CERSUDRAFT_96018</name>
</gene>
<reference evidence="2 3" key="1">
    <citation type="journal article" date="2012" name="Proc. Natl. Acad. Sci. U.S.A.">
        <title>Comparative genomics of Ceriporiopsis subvermispora and Phanerochaete chrysosporium provide insight into selective ligninolysis.</title>
        <authorList>
            <person name="Fernandez-Fueyo E."/>
            <person name="Ruiz-Duenas F.J."/>
            <person name="Ferreira P."/>
            <person name="Floudas D."/>
            <person name="Hibbett D.S."/>
            <person name="Canessa P."/>
            <person name="Larrondo L.F."/>
            <person name="James T.Y."/>
            <person name="Seelenfreund D."/>
            <person name="Lobos S."/>
            <person name="Polanco R."/>
            <person name="Tello M."/>
            <person name="Honda Y."/>
            <person name="Watanabe T."/>
            <person name="Watanabe T."/>
            <person name="Ryu J.S."/>
            <person name="Kubicek C.P."/>
            <person name="Schmoll M."/>
            <person name="Gaskell J."/>
            <person name="Hammel K.E."/>
            <person name="St John F.J."/>
            <person name="Vanden Wymelenberg A."/>
            <person name="Sabat G."/>
            <person name="Splinter BonDurant S."/>
            <person name="Syed K."/>
            <person name="Yadav J.S."/>
            <person name="Doddapaneni H."/>
            <person name="Subramanian V."/>
            <person name="Lavin J.L."/>
            <person name="Oguiza J.A."/>
            <person name="Perez G."/>
            <person name="Pisabarro A.G."/>
            <person name="Ramirez L."/>
            <person name="Santoyo F."/>
            <person name="Master E."/>
            <person name="Coutinho P.M."/>
            <person name="Henrissat B."/>
            <person name="Lombard V."/>
            <person name="Magnuson J.K."/>
            <person name="Kuees U."/>
            <person name="Hori C."/>
            <person name="Igarashi K."/>
            <person name="Samejima M."/>
            <person name="Held B.W."/>
            <person name="Barry K.W."/>
            <person name="LaButti K.M."/>
            <person name="Lapidus A."/>
            <person name="Lindquist E.A."/>
            <person name="Lucas S.M."/>
            <person name="Riley R."/>
            <person name="Salamov A.A."/>
            <person name="Hoffmeister D."/>
            <person name="Schwenk D."/>
            <person name="Hadar Y."/>
            <person name="Yarden O."/>
            <person name="de Vries R.P."/>
            <person name="Wiebenga A."/>
            <person name="Stenlid J."/>
            <person name="Eastwood D."/>
            <person name="Grigoriev I.V."/>
            <person name="Berka R.M."/>
            <person name="Blanchette R.A."/>
            <person name="Kersten P."/>
            <person name="Martinez A.T."/>
            <person name="Vicuna R."/>
            <person name="Cullen D."/>
        </authorList>
    </citation>
    <scope>NUCLEOTIDE SEQUENCE [LARGE SCALE GENOMIC DNA]</scope>
    <source>
        <strain evidence="2 3">B</strain>
    </source>
</reference>
<protein>
    <submittedName>
        <fullName evidence="2">Uncharacterized protein</fullName>
    </submittedName>
</protein>
<accession>M2QUP3</accession>
<proteinExistence type="predicted"/>
<organism evidence="2 3">
    <name type="scientific">Ceriporiopsis subvermispora (strain B)</name>
    <name type="common">White-rot fungus</name>
    <name type="synonym">Gelatoporia subvermispora</name>
    <dbReference type="NCBI Taxonomy" id="914234"/>
    <lineage>
        <taxon>Eukaryota</taxon>
        <taxon>Fungi</taxon>
        <taxon>Dikarya</taxon>
        <taxon>Basidiomycota</taxon>
        <taxon>Agaricomycotina</taxon>
        <taxon>Agaricomycetes</taxon>
        <taxon>Polyporales</taxon>
        <taxon>Gelatoporiaceae</taxon>
        <taxon>Gelatoporia</taxon>
    </lineage>
</organism>
<evidence type="ECO:0000256" key="1">
    <source>
        <dbReference type="SAM" id="MobiDB-lite"/>
    </source>
</evidence>
<evidence type="ECO:0000313" key="3">
    <source>
        <dbReference type="Proteomes" id="UP000016930"/>
    </source>
</evidence>
<dbReference type="Proteomes" id="UP000016930">
    <property type="component" value="Unassembled WGS sequence"/>
</dbReference>
<feature type="region of interest" description="Disordered" evidence="1">
    <location>
        <begin position="1"/>
        <end position="39"/>
    </location>
</feature>
<dbReference type="AlphaFoldDB" id="M2QUP3"/>
<dbReference type="HOGENOM" id="CLU_351594_0_0_1"/>
<dbReference type="EMBL" id="KB445799">
    <property type="protein sequence ID" value="EMD35795.1"/>
    <property type="molecule type" value="Genomic_DNA"/>
</dbReference>
<keyword evidence="3" id="KW-1185">Reference proteome</keyword>